<dbReference type="NCBIfam" id="NF002300">
    <property type="entry name" value="PRK01222.1-7"/>
    <property type="match status" value="1"/>
</dbReference>
<dbReference type="Proteomes" id="UP000190652">
    <property type="component" value="Unassembled WGS sequence"/>
</dbReference>
<dbReference type="UniPathway" id="UPA00035">
    <property type="reaction ID" value="UER00042"/>
</dbReference>
<dbReference type="PANTHER" id="PTHR42894">
    <property type="entry name" value="N-(5'-PHOSPHORIBOSYL)ANTHRANILATE ISOMERASE"/>
    <property type="match status" value="1"/>
</dbReference>
<dbReference type="AlphaFoldDB" id="A0A1T0CAD6"/>
<evidence type="ECO:0000256" key="7">
    <source>
        <dbReference type="ARBA" id="ARBA00022822"/>
    </source>
</evidence>
<dbReference type="InterPro" id="IPR011060">
    <property type="entry name" value="RibuloseP-bd_barrel"/>
</dbReference>
<dbReference type="GO" id="GO:0004640">
    <property type="term" value="F:phosphoribosylanthranilate isomerase activity"/>
    <property type="evidence" value="ECO:0007669"/>
    <property type="project" value="UniProtKB-UniRule"/>
</dbReference>
<evidence type="ECO:0000256" key="9">
    <source>
        <dbReference type="ARBA" id="ARBA00023235"/>
    </source>
</evidence>
<keyword evidence="6 10" id="KW-0028">Amino-acid biosynthesis</keyword>
<evidence type="ECO:0000256" key="10">
    <source>
        <dbReference type="HAMAP-Rule" id="MF_00135"/>
    </source>
</evidence>
<dbReference type="EMBL" id="MUYO01000001">
    <property type="protein sequence ID" value="OOS19318.1"/>
    <property type="molecule type" value="Genomic_DNA"/>
</dbReference>
<keyword evidence="8 10" id="KW-0057">Aromatic amino acid biosynthesis</keyword>
<dbReference type="InterPro" id="IPR013785">
    <property type="entry name" value="Aldolase_TIM"/>
</dbReference>
<evidence type="ECO:0000256" key="3">
    <source>
        <dbReference type="ARBA" id="ARBA00007571"/>
    </source>
</evidence>
<evidence type="ECO:0000313" key="12">
    <source>
        <dbReference type="EMBL" id="OOS19318.1"/>
    </source>
</evidence>
<dbReference type="InterPro" id="IPR001240">
    <property type="entry name" value="PRAI_dom"/>
</dbReference>
<evidence type="ECO:0000256" key="5">
    <source>
        <dbReference type="ARBA" id="ARBA00022272"/>
    </source>
</evidence>
<dbReference type="PANTHER" id="PTHR42894:SF1">
    <property type="entry name" value="N-(5'-PHOSPHORIBOSYL)ANTHRANILATE ISOMERASE"/>
    <property type="match status" value="1"/>
</dbReference>
<dbReference type="EC" id="5.3.1.24" evidence="4 10"/>
<dbReference type="SUPFAM" id="SSF51366">
    <property type="entry name" value="Ribulose-phoshate binding barrel"/>
    <property type="match status" value="1"/>
</dbReference>
<dbReference type="Pfam" id="PF00697">
    <property type="entry name" value="PRAI"/>
    <property type="match status" value="1"/>
</dbReference>
<organism evidence="12 13">
    <name type="scientific">Streptococcus mitis</name>
    <dbReference type="NCBI Taxonomy" id="28037"/>
    <lineage>
        <taxon>Bacteria</taxon>
        <taxon>Bacillati</taxon>
        <taxon>Bacillota</taxon>
        <taxon>Bacilli</taxon>
        <taxon>Lactobacillales</taxon>
        <taxon>Streptococcaceae</taxon>
        <taxon>Streptococcus</taxon>
        <taxon>Streptococcus mitis group</taxon>
    </lineage>
</organism>
<accession>A0A1T0CAD6</accession>
<dbReference type="CDD" id="cd00405">
    <property type="entry name" value="PRAI"/>
    <property type="match status" value="1"/>
</dbReference>
<evidence type="ECO:0000256" key="2">
    <source>
        <dbReference type="ARBA" id="ARBA00004664"/>
    </source>
</evidence>
<comment type="catalytic activity">
    <reaction evidence="1 10">
        <text>N-(5-phospho-beta-D-ribosyl)anthranilate = 1-(2-carboxyphenylamino)-1-deoxy-D-ribulose 5-phosphate</text>
        <dbReference type="Rhea" id="RHEA:21540"/>
        <dbReference type="ChEBI" id="CHEBI:18277"/>
        <dbReference type="ChEBI" id="CHEBI:58613"/>
        <dbReference type="EC" id="5.3.1.24"/>
    </reaction>
</comment>
<dbReference type="InterPro" id="IPR044643">
    <property type="entry name" value="TrpF_fam"/>
</dbReference>
<proteinExistence type="inferred from homology"/>
<evidence type="ECO:0000313" key="13">
    <source>
        <dbReference type="Proteomes" id="UP000190652"/>
    </source>
</evidence>
<dbReference type="Gene3D" id="3.20.20.70">
    <property type="entry name" value="Aldolase class I"/>
    <property type="match status" value="1"/>
</dbReference>
<evidence type="ECO:0000256" key="1">
    <source>
        <dbReference type="ARBA" id="ARBA00001164"/>
    </source>
</evidence>
<gene>
    <name evidence="10" type="primary">trpF</name>
    <name evidence="12" type="ORF">B0686_05130</name>
</gene>
<evidence type="ECO:0000256" key="8">
    <source>
        <dbReference type="ARBA" id="ARBA00023141"/>
    </source>
</evidence>
<dbReference type="GO" id="GO:0000162">
    <property type="term" value="P:L-tryptophan biosynthetic process"/>
    <property type="evidence" value="ECO:0007669"/>
    <property type="project" value="UniProtKB-UniRule"/>
</dbReference>
<reference evidence="12 13" key="1">
    <citation type="submission" date="2017-02" db="EMBL/GenBank/DDBJ databases">
        <title>Draft genome sequence of Streptococcus mitis CCUG 63687.</title>
        <authorList>
            <person name="Salva-Serra F."/>
            <person name="Engstrom-Jakobsson H."/>
            <person name="Thorell K."/>
            <person name="Jaen-Luchoro D."/>
            <person name="Gonzales-Siles L."/>
            <person name="Karlsson R."/>
            <person name="Yazdan S."/>
            <person name="Boulund F."/>
            <person name="Johnning A."/>
            <person name="Engstrand L."/>
            <person name="Kristiansson E."/>
            <person name="Moore E."/>
        </authorList>
    </citation>
    <scope>NUCLEOTIDE SEQUENCE [LARGE SCALE GENOMIC DNA]</scope>
    <source>
        <strain evidence="12 13">CCUG 63687</strain>
    </source>
</reference>
<dbReference type="FunFam" id="3.20.20.70:FF:000075">
    <property type="entry name" value="Tryptophan biosynthesis protein TRP1"/>
    <property type="match status" value="1"/>
</dbReference>
<comment type="caution">
    <text evidence="12">The sequence shown here is derived from an EMBL/GenBank/DDBJ whole genome shotgun (WGS) entry which is preliminary data.</text>
</comment>
<protein>
    <recommendedName>
        <fullName evidence="5 10">N-(5'-phosphoribosyl)anthranilate isomerase</fullName>
        <shortName evidence="10">PRAI</shortName>
        <ecNumber evidence="4 10">5.3.1.24</ecNumber>
    </recommendedName>
</protein>
<feature type="domain" description="N-(5'phosphoribosyl) anthranilate isomerase (PRAI)" evidence="11">
    <location>
        <begin position="14"/>
        <end position="199"/>
    </location>
</feature>
<keyword evidence="9 10" id="KW-0413">Isomerase</keyword>
<comment type="pathway">
    <text evidence="2 10">Amino-acid biosynthesis; L-tryptophan biosynthesis; L-tryptophan from chorismate: step 3/5.</text>
</comment>
<evidence type="ECO:0000259" key="11">
    <source>
        <dbReference type="Pfam" id="PF00697"/>
    </source>
</evidence>
<evidence type="ECO:0000256" key="6">
    <source>
        <dbReference type="ARBA" id="ARBA00022605"/>
    </source>
</evidence>
<dbReference type="HAMAP" id="MF_00135">
    <property type="entry name" value="PRAI"/>
    <property type="match status" value="1"/>
</dbReference>
<name>A0A1T0CAD6_STRMT</name>
<sequence>MYPRESRSCRLTKVKICGLSTKEAVATAVSAGADYIGFVFAPSKRQVTLDQASELAKLIPADVKKVGVFVSPSRAELLEVIDKVGLDLVQVHGQMADDLFEDLPCASIQAVQVDGEGHVPHSRADYLLFDAPVAGSGQTFDWGQLDTTGLAQHFFIAGGLKEDNVVKAIQHFTPYAVDVSSGVETDGQKDHEKIRRFIERVKHGISGTK</sequence>
<keyword evidence="7 10" id="KW-0822">Tryptophan biosynthesis</keyword>
<comment type="similarity">
    <text evidence="3 10">Belongs to the TrpF family.</text>
</comment>
<evidence type="ECO:0000256" key="4">
    <source>
        <dbReference type="ARBA" id="ARBA00012572"/>
    </source>
</evidence>